<evidence type="ECO:0000313" key="6">
    <source>
        <dbReference type="EMBL" id="CAG8038339.1"/>
    </source>
</evidence>
<evidence type="ECO:0000256" key="1">
    <source>
        <dbReference type="ARBA" id="ARBA00004141"/>
    </source>
</evidence>
<evidence type="ECO:0000256" key="2">
    <source>
        <dbReference type="ARBA" id="ARBA00022692"/>
    </source>
</evidence>
<feature type="transmembrane region" description="Helical" evidence="5">
    <location>
        <begin position="12"/>
        <end position="32"/>
    </location>
</feature>
<feature type="transmembrane region" description="Helical" evidence="5">
    <location>
        <begin position="210"/>
        <end position="230"/>
    </location>
</feature>
<keyword evidence="3 5" id="KW-1133">Transmembrane helix</keyword>
<dbReference type="PANTHER" id="PTHR31465:SF33">
    <property type="entry name" value="DOMAIN PROTEIN, PUTATIVE (AFU_ORTHOLOGUE AFUA_5G01310)-RELATED"/>
    <property type="match status" value="1"/>
</dbReference>
<evidence type="ECO:0000256" key="4">
    <source>
        <dbReference type="ARBA" id="ARBA00023136"/>
    </source>
</evidence>
<dbReference type="Proteomes" id="UP001153618">
    <property type="component" value="Unassembled WGS sequence"/>
</dbReference>
<dbReference type="InterPro" id="IPR007568">
    <property type="entry name" value="RTA1"/>
</dbReference>
<reference evidence="6" key="1">
    <citation type="submission" date="2021-07" db="EMBL/GenBank/DDBJ databases">
        <authorList>
            <person name="Branca A.L. A."/>
        </authorList>
    </citation>
    <scope>NUCLEOTIDE SEQUENCE</scope>
</reference>
<comment type="subcellular location">
    <subcellularLocation>
        <location evidence="1">Membrane</location>
        <topology evidence="1">Multi-pass membrane protein</topology>
    </subcellularLocation>
</comment>
<dbReference type="PANTHER" id="PTHR31465">
    <property type="entry name" value="PROTEIN RTA1-RELATED"/>
    <property type="match status" value="1"/>
</dbReference>
<comment type="caution">
    <text evidence="6">The sequence shown here is derived from an EMBL/GenBank/DDBJ whole genome shotgun (WGS) entry which is preliminary data.</text>
</comment>
<dbReference type="OrthoDB" id="3358017at2759"/>
<keyword evidence="4 5" id="KW-0472">Membrane</keyword>
<feature type="transmembrane region" description="Helical" evidence="5">
    <location>
        <begin position="90"/>
        <end position="115"/>
    </location>
</feature>
<dbReference type="EMBL" id="CAJVOS010000016">
    <property type="protein sequence ID" value="CAG8038339.1"/>
    <property type="molecule type" value="Genomic_DNA"/>
</dbReference>
<evidence type="ECO:0000313" key="7">
    <source>
        <dbReference type="Proteomes" id="UP001153618"/>
    </source>
</evidence>
<dbReference type="AlphaFoldDB" id="A0A9W4MRP3"/>
<name>A0A9W4MRP3_PENOL</name>
<gene>
    <name evidence="6" type="ORF">POLS_LOCUS2904</name>
</gene>
<organism evidence="6 7">
    <name type="scientific">Penicillium olsonii</name>
    <dbReference type="NCBI Taxonomy" id="99116"/>
    <lineage>
        <taxon>Eukaryota</taxon>
        <taxon>Fungi</taxon>
        <taxon>Dikarya</taxon>
        <taxon>Ascomycota</taxon>
        <taxon>Pezizomycotina</taxon>
        <taxon>Eurotiomycetes</taxon>
        <taxon>Eurotiomycetidae</taxon>
        <taxon>Eurotiales</taxon>
        <taxon>Aspergillaceae</taxon>
        <taxon>Penicillium</taxon>
    </lineage>
</organism>
<dbReference type="GO" id="GO:0016020">
    <property type="term" value="C:membrane"/>
    <property type="evidence" value="ECO:0007669"/>
    <property type="project" value="UniProtKB-SubCell"/>
</dbReference>
<evidence type="ECO:0000256" key="5">
    <source>
        <dbReference type="SAM" id="Phobius"/>
    </source>
</evidence>
<dbReference type="Pfam" id="PF04479">
    <property type="entry name" value="RTA1"/>
    <property type="match status" value="1"/>
</dbReference>
<evidence type="ECO:0008006" key="8">
    <source>
        <dbReference type="Google" id="ProtNLM"/>
    </source>
</evidence>
<accession>A0A9W4MRP3</accession>
<keyword evidence="7" id="KW-1185">Reference proteome</keyword>
<evidence type="ECO:0000256" key="3">
    <source>
        <dbReference type="ARBA" id="ARBA00022989"/>
    </source>
</evidence>
<feature type="transmembrane region" description="Helical" evidence="5">
    <location>
        <begin position="245"/>
        <end position="265"/>
    </location>
</feature>
<feature type="transmembrane region" description="Helical" evidence="5">
    <location>
        <begin position="39"/>
        <end position="61"/>
    </location>
</feature>
<feature type="transmembrane region" description="Helical" evidence="5">
    <location>
        <begin position="169"/>
        <end position="189"/>
    </location>
</feature>
<protein>
    <recommendedName>
        <fullName evidence="8">RTA1 like protein</fullName>
    </recommendedName>
</protein>
<proteinExistence type="predicted"/>
<sequence length="287" mass="32024">MGTSGYYPYEPSSAAAIIAMLLFGGSACFHLWRMCKQKTWFFTAFLIGAFSEFFVAGRSIAGRKTNEPSTLVMTLGYIFRLLSARKPDSLVAYVCQSMFIILPPSLYAATIYMTYGRIVVYVGKPHLSIIAPRKVTKIFVLGDTSAFLLQLAGGGMQTINSMRNLGQKVLIVGLAVQLIFFAFFLYVSITFKLRLRGAGFDLIGGRWPQLLHTLFLVSALVIGRCIFRIIEYVGGTDGYVYSREVFAYLFDAIPMFFVQAIFHFVHPGKILVGKGSTDDDYVNLQEF</sequence>
<keyword evidence="2 5" id="KW-0812">Transmembrane</keyword>